<dbReference type="AlphaFoldDB" id="A0A975FPV4"/>
<evidence type="ECO:0000313" key="11">
    <source>
        <dbReference type="Proteomes" id="UP000671914"/>
    </source>
</evidence>
<evidence type="ECO:0000256" key="2">
    <source>
        <dbReference type="ARBA" id="ARBA00010792"/>
    </source>
</evidence>
<proteinExistence type="inferred from homology"/>
<evidence type="ECO:0000256" key="1">
    <source>
        <dbReference type="ARBA" id="ARBA00004651"/>
    </source>
</evidence>
<dbReference type="GO" id="GO:0005886">
    <property type="term" value="C:plasma membrane"/>
    <property type="evidence" value="ECO:0007669"/>
    <property type="project" value="UniProtKB-SubCell"/>
</dbReference>
<dbReference type="InterPro" id="IPR032816">
    <property type="entry name" value="VTT_dom"/>
</dbReference>
<dbReference type="Proteomes" id="UP000671914">
    <property type="component" value="Chromosome"/>
</dbReference>
<protein>
    <submittedName>
        <fullName evidence="10">DedA family protein</fullName>
    </submittedName>
</protein>
<feature type="compositionally biased region" description="Low complexity" evidence="8">
    <location>
        <begin position="217"/>
        <end position="236"/>
    </location>
</feature>
<sequence length="236" mass="24357">MDALADLLVSLAASPWVPLVVFAVCLVDAFFPPVPSESVVVGVAAIAGGGTWIVVVAAALGAIVGDSIAYAIGRRIGRARFAWMQRPRVRRAVVRAARSLRRRGALAIFTARYIPVGRIAVNATAGATRYPYRRFLPLSILAGVSWALYSTFIGVAVGRLFAGQPLVAVVVAIVIAAGIGWAVDAAARAVRGRNARRRAAGRLAERHGAAGQGVTGQGAAAAASPLSALSRGSSRP</sequence>
<reference evidence="10" key="1">
    <citation type="submission" date="2021-03" db="EMBL/GenBank/DDBJ databases">
        <title>Agromyces archimandritus sp. nov., isolated from the cockroach Archimandrita tessellata.</title>
        <authorList>
            <person name="Guzman J."/>
            <person name="Ortuzar M."/>
            <person name="Poehlein A."/>
            <person name="Daniel R."/>
            <person name="Trujillo M."/>
            <person name="Vilcinskas A."/>
        </authorList>
    </citation>
    <scope>NUCLEOTIDE SEQUENCE</scope>
    <source>
        <strain evidence="10">G127AT</strain>
    </source>
</reference>
<evidence type="ECO:0000256" key="8">
    <source>
        <dbReference type="SAM" id="MobiDB-lite"/>
    </source>
</evidence>
<evidence type="ECO:0000256" key="5">
    <source>
        <dbReference type="ARBA" id="ARBA00022989"/>
    </source>
</evidence>
<evidence type="ECO:0000256" key="7">
    <source>
        <dbReference type="RuleBase" id="RU367016"/>
    </source>
</evidence>
<evidence type="ECO:0000313" key="10">
    <source>
        <dbReference type="EMBL" id="QTX04996.1"/>
    </source>
</evidence>
<keyword evidence="6 7" id="KW-0472">Membrane</keyword>
<evidence type="ECO:0000259" key="9">
    <source>
        <dbReference type="Pfam" id="PF09335"/>
    </source>
</evidence>
<keyword evidence="5 7" id="KW-1133">Transmembrane helix</keyword>
<feature type="transmembrane region" description="Helical" evidence="7">
    <location>
        <begin position="167"/>
        <end position="187"/>
    </location>
</feature>
<keyword evidence="3 7" id="KW-1003">Cell membrane</keyword>
<comment type="subcellular location">
    <subcellularLocation>
        <location evidence="1 7">Cell membrane</location>
        <topology evidence="1 7">Multi-pass membrane protein</topology>
    </subcellularLocation>
</comment>
<dbReference type="RefSeq" id="WP_210899178.1">
    <property type="nucleotide sequence ID" value="NZ_CP071696.1"/>
</dbReference>
<evidence type="ECO:0000256" key="6">
    <source>
        <dbReference type="ARBA" id="ARBA00023136"/>
    </source>
</evidence>
<comment type="caution">
    <text evidence="7">Lacks conserved residue(s) required for the propagation of feature annotation.</text>
</comment>
<feature type="domain" description="VTT" evidence="9">
    <location>
        <begin position="34"/>
        <end position="154"/>
    </location>
</feature>
<dbReference type="PANTHER" id="PTHR30353:SF0">
    <property type="entry name" value="TRANSMEMBRANE PROTEIN"/>
    <property type="match status" value="1"/>
</dbReference>
<feature type="transmembrane region" description="Helical" evidence="7">
    <location>
        <begin position="138"/>
        <end position="161"/>
    </location>
</feature>
<evidence type="ECO:0000256" key="3">
    <source>
        <dbReference type="ARBA" id="ARBA00022475"/>
    </source>
</evidence>
<dbReference type="InterPro" id="IPR032818">
    <property type="entry name" value="DedA-like"/>
</dbReference>
<feature type="transmembrane region" description="Helical" evidence="7">
    <location>
        <begin position="39"/>
        <end position="72"/>
    </location>
</feature>
<comment type="similarity">
    <text evidence="2 7">Belongs to the DedA family.</text>
</comment>
<dbReference type="EMBL" id="CP071696">
    <property type="protein sequence ID" value="QTX04996.1"/>
    <property type="molecule type" value="Genomic_DNA"/>
</dbReference>
<feature type="region of interest" description="Disordered" evidence="8">
    <location>
        <begin position="207"/>
        <end position="236"/>
    </location>
</feature>
<dbReference type="Pfam" id="PF09335">
    <property type="entry name" value="VTT_dom"/>
    <property type="match status" value="1"/>
</dbReference>
<accession>A0A975FPV4</accession>
<keyword evidence="4 7" id="KW-0812">Transmembrane</keyword>
<keyword evidence="11" id="KW-1185">Reference proteome</keyword>
<organism evidence="10 11">
    <name type="scientific">Agromyces archimandritae</name>
    <dbReference type="NCBI Taxonomy" id="2781962"/>
    <lineage>
        <taxon>Bacteria</taxon>
        <taxon>Bacillati</taxon>
        <taxon>Actinomycetota</taxon>
        <taxon>Actinomycetes</taxon>
        <taxon>Micrococcales</taxon>
        <taxon>Microbacteriaceae</taxon>
        <taxon>Agromyces</taxon>
    </lineage>
</organism>
<name>A0A975FPV4_9MICO</name>
<dbReference type="PANTHER" id="PTHR30353">
    <property type="entry name" value="INNER MEMBRANE PROTEIN DEDA-RELATED"/>
    <property type="match status" value="1"/>
</dbReference>
<dbReference type="KEGG" id="aarc:G127AT_01755"/>
<evidence type="ECO:0000256" key="4">
    <source>
        <dbReference type="ARBA" id="ARBA00022692"/>
    </source>
</evidence>
<gene>
    <name evidence="10" type="ORF">G127AT_01755</name>
</gene>